<dbReference type="Proteomes" id="UP000276133">
    <property type="component" value="Unassembled WGS sequence"/>
</dbReference>
<comment type="caution">
    <text evidence="1">The sequence shown here is derived from an EMBL/GenBank/DDBJ whole genome shotgun (WGS) entry which is preliminary data.</text>
</comment>
<evidence type="ECO:0000313" key="2">
    <source>
        <dbReference type="Proteomes" id="UP000276133"/>
    </source>
</evidence>
<keyword evidence="2" id="KW-1185">Reference proteome</keyword>
<dbReference type="AlphaFoldDB" id="A0A3M7QTN4"/>
<accession>A0A3M7QTN4</accession>
<gene>
    <name evidence="1" type="ORF">BpHYR1_026517</name>
</gene>
<organism evidence="1 2">
    <name type="scientific">Brachionus plicatilis</name>
    <name type="common">Marine rotifer</name>
    <name type="synonym">Brachionus muelleri</name>
    <dbReference type="NCBI Taxonomy" id="10195"/>
    <lineage>
        <taxon>Eukaryota</taxon>
        <taxon>Metazoa</taxon>
        <taxon>Spiralia</taxon>
        <taxon>Gnathifera</taxon>
        <taxon>Rotifera</taxon>
        <taxon>Eurotatoria</taxon>
        <taxon>Monogononta</taxon>
        <taxon>Pseudotrocha</taxon>
        <taxon>Ploima</taxon>
        <taxon>Brachionidae</taxon>
        <taxon>Brachionus</taxon>
    </lineage>
</organism>
<sequence>MLHVSADLFTANFGYVFKRNLFETNNLFLRFSSKNLIIDKIVWTSIKINRDIDLFNFITQFEQVSHFKLLSIKTSESFLNGIPYLLNFNQNISKSTVGTRFLFKTKKNFFECFYTKGDIDNNNNILEIYLAFNIKEQFLLIII</sequence>
<proteinExistence type="predicted"/>
<dbReference type="EMBL" id="REGN01005118">
    <property type="protein sequence ID" value="RNA14726.1"/>
    <property type="molecule type" value="Genomic_DNA"/>
</dbReference>
<evidence type="ECO:0000313" key="1">
    <source>
        <dbReference type="EMBL" id="RNA14726.1"/>
    </source>
</evidence>
<reference evidence="1 2" key="1">
    <citation type="journal article" date="2018" name="Sci. Rep.">
        <title>Genomic signatures of local adaptation to the degree of environmental predictability in rotifers.</title>
        <authorList>
            <person name="Franch-Gras L."/>
            <person name="Hahn C."/>
            <person name="Garcia-Roger E.M."/>
            <person name="Carmona M.J."/>
            <person name="Serra M."/>
            <person name="Gomez A."/>
        </authorList>
    </citation>
    <scope>NUCLEOTIDE SEQUENCE [LARGE SCALE GENOMIC DNA]</scope>
    <source>
        <strain evidence="1">HYR1</strain>
    </source>
</reference>
<protein>
    <submittedName>
        <fullName evidence="1">Uncharacterized protein</fullName>
    </submittedName>
</protein>
<name>A0A3M7QTN4_BRAPC</name>